<protein>
    <submittedName>
        <fullName evidence="2">Uncharacterized protein</fullName>
    </submittedName>
</protein>
<accession>K0S2T5</accession>
<organism evidence="2 3">
    <name type="scientific">Thalassiosira oceanica</name>
    <name type="common">Marine diatom</name>
    <dbReference type="NCBI Taxonomy" id="159749"/>
    <lineage>
        <taxon>Eukaryota</taxon>
        <taxon>Sar</taxon>
        <taxon>Stramenopiles</taxon>
        <taxon>Ochrophyta</taxon>
        <taxon>Bacillariophyta</taxon>
        <taxon>Coscinodiscophyceae</taxon>
        <taxon>Thalassiosirophycidae</taxon>
        <taxon>Thalassiosirales</taxon>
        <taxon>Thalassiosiraceae</taxon>
        <taxon>Thalassiosira</taxon>
    </lineage>
</organism>
<feature type="region of interest" description="Disordered" evidence="1">
    <location>
        <begin position="48"/>
        <end position="69"/>
    </location>
</feature>
<reference evidence="2 3" key="1">
    <citation type="journal article" date="2012" name="Genome Biol.">
        <title>Genome and low-iron response of an oceanic diatom adapted to chronic iron limitation.</title>
        <authorList>
            <person name="Lommer M."/>
            <person name="Specht M."/>
            <person name="Roy A.S."/>
            <person name="Kraemer L."/>
            <person name="Andreson R."/>
            <person name="Gutowska M.A."/>
            <person name="Wolf J."/>
            <person name="Bergner S.V."/>
            <person name="Schilhabel M.B."/>
            <person name="Klostermeier U.C."/>
            <person name="Beiko R.G."/>
            <person name="Rosenstiel P."/>
            <person name="Hippler M."/>
            <person name="Laroche J."/>
        </authorList>
    </citation>
    <scope>NUCLEOTIDE SEQUENCE [LARGE SCALE GENOMIC DNA]</scope>
    <source>
        <strain evidence="2 3">CCMP1005</strain>
    </source>
</reference>
<feature type="non-terminal residue" evidence="2">
    <location>
        <position position="1"/>
    </location>
</feature>
<dbReference type="Proteomes" id="UP000266841">
    <property type="component" value="Unassembled WGS sequence"/>
</dbReference>
<evidence type="ECO:0000313" key="3">
    <source>
        <dbReference type="Proteomes" id="UP000266841"/>
    </source>
</evidence>
<keyword evidence="3" id="KW-1185">Reference proteome</keyword>
<proteinExistence type="predicted"/>
<name>K0S2T5_THAOC</name>
<dbReference type="OrthoDB" id="191686at2759"/>
<evidence type="ECO:0000256" key="1">
    <source>
        <dbReference type="SAM" id="MobiDB-lite"/>
    </source>
</evidence>
<dbReference type="AlphaFoldDB" id="K0S2T5"/>
<gene>
    <name evidence="2" type="ORF">THAOC_20692</name>
</gene>
<evidence type="ECO:0000313" key="2">
    <source>
        <dbReference type="EMBL" id="EJK59124.1"/>
    </source>
</evidence>
<sequence length="69" mass="7527">NVDFVEFIGFLGSCGTQFDAVNKEQRAMTKEQRMNYASQRLSARVLQIPKGDSNNEESGGAAEAAEDKA</sequence>
<comment type="caution">
    <text evidence="2">The sequence shown here is derived from an EMBL/GenBank/DDBJ whole genome shotgun (WGS) entry which is preliminary data.</text>
</comment>
<dbReference type="EMBL" id="AGNL01023563">
    <property type="protein sequence ID" value="EJK59124.1"/>
    <property type="molecule type" value="Genomic_DNA"/>
</dbReference>